<evidence type="ECO:0000313" key="5">
    <source>
        <dbReference type="Proteomes" id="UP000718281"/>
    </source>
</evidence>
<dbReference type="AlphaFoldDB" id="A0A935IHZ6"/>
<dbReference type="Gene3D" id="3.40.1080.20">
    <property type="entry name" value="Acetyl-CoA hydrolase/transferase C-terminal domain"/>
    <property type="match status" value="1"/>
</dbReference>
<evidence type="ECO:0000313" key="3">
    <source>
        <dbReference type="EMBL" id="MBK7272445.1"/>
    </source>
</evidence>
<dbReference type="Pfam" id="PF13336">
    <property type="entry name" value="AcetylCoA_hyd_C"/>
    <property type="match status" value="1"/>
</dbReference>
<dbReference type="Gene3D" id="3.30.750.70">
    <property type="entry name" value="4-hydroxybutyrate coenzyme like domains"/>
    <property type="match status" value="1"/>
</dbReference>
<feature type="domain" description="Acetyl-CoA hydrolase/transferase C-terminal" evidence="1">
    <location>
        <begin position="306"/>
        <end position="456"/>
    </location>
</feature>
<dbReference type="InterPro" id="IPR026888">
    <property type="entry name" value="AcetylCoA_hyd_C"/>
</dbReference>
<dbReference type="InterPro" id="IPR037171">
    <property type="entry name" value="NagB/RpiA_transferase-like"/>
</dbReference>
<dbReference type="GO" id="GO:0006083">
    <property type="term" value="P:acetate metabolic process"/>
    <property type="evidence" value="ECO:0007669"/>
    <property type="project" value="InterPro"/>
</dbReference>
<accession>A0A935IHZ6</accession>
<proteinExistence type="predicted"/>
<organism evidence="3 6">
    <name type="scientific">Candidatus Phosphoribacter hodrii</name>
    <dbReference type="NCBI Taxonomy" id="2953743"/>
    <lineage>
        <taxon>Bacteria</taxon>
        <taxon>Bacillati</taxon>
        <taxon>Actinomycetota</taxon>
        <taxon>Actinomycetes</taxon>
        <taxon>Micrococcales</taxon>
        <taxon>Dermatophilaceae</taxon>
        <taxon>Candidatus Phosphoribacter</taxon>
    </lineage>
</organism>
<name>A0A935IHZ6_9MICO</name>
<sequence length="462" mass="49085">MPGPWATSPGSSCWACSWPVASSLRSEDSPGIGVARRVCESECVETLDIDHLGTVIDSRRTDLRVVTSGNCSTPLTVLGKVDTLLAEYRLHLLNAPRGIPQRDGVIPESAFVGVGMRHHPRLVYFPMRLSGVPFLYQRRLRVDVVIAHTSAPIAGKVSLGLEINVLPGAIAACKAAGGIVIAQVNRQMPYTFGDGELPLDVFDAIVEVDEPVLNLATSEADGTASGGGMSRADSARIIGDLVSRRVADGATLQLGIGEIPDAALDGLRGKRGLGIWSEVIGDGVLELDQAGALDPARTITASALMGSAALYAWAHRNERLRVLRTETTNSPSIIATQPLMTSINTALQVDLYDQANAASVNAKVYSGFGGQSDFTVGALHAPRGQALMALRSWHPKADVSTIVPLIEAPVTSFQHTAVITEQGVAEIAWRDQKSQAVQLIEHAAHPAARDDLWEEAQELGLL</sequence>
<protein>
    <submittedName>
        <fullName evidence="3">Acetyl-CoA hydrolase</fullName>
    </submittedName>
</protein>
<keyword evidence="3" id="KW-0378">Hydrolase</keyword>
<dbReference type="SUPFAM" id="SSF100950">
    <property type="entry name" value="NagB/RpiA/CoA transferase-like"/>
    <property type="match status" value="2"/>
</dbReference>
<dbReference type="EMBL" id="JADIXZ010000003">
    <property type="protein sequence ID" value="MBK6300119.1"/>
    <property type="molecule type" value="Genomic_DNA"/>
</dbReference>
<comment type="caution">
    <text evidence="3">The sequence shown here is derived from an EMBL/GenBank/DDBJ whole genome shotgun (WGS) entry which is preliminary data.</text>
</comment>
<dbReference type="Proteomes" id="UP000718281">
    <property type="component" value="Unassembled WGS sequence"/>
</dbReference>
<evidence type="ECO:0000313" key="4">
    <source>
        <dbReference type="EMBL" id="MBL0003676.1"/>
    </source>
</evidence>
<dbReference type="Proteomes" id="UP000886632">
    <property type="component" value="Unassembled WGS sequence"/>
</dbReference>
<dbReference type="EMBL" id="JADKGK010000014">
    <property type="protein sequence ID" value="MBL0003676.1"/>
    <property type="molecule type" value="Genomic_DNA"/>
</dbReference>
<dbReference type="Proteomes" id="UP000726105">
    <property type="component" value="Unassembled WGS sequence"/>
</dbReference>
<dbReference type="PANTHER" id="PTHR21432">
    <property type="entry name" value="ACETYL-COA HYDROLASE-RELATED"/>
    <property type="match status" value="1"/>
</dbReference>
<dbReference type="PANTHER" id="PTHR21432:SF20">
    <property type="entry name" value="ACETYL-COA HYDROLASE"/>
    <property type="match status" value="1"/>
</dbReference>
<gene>
    <name evidence="2" type="ORF">IPF40_03395</name>
    <name evidence="3" type="ORF">IPI13_04540</name>
    <name evidence="4" type="ORF">IPP00_06700</name>
</gene>
<dbReference type="InterPro" id="IPR046433">
    <property type="entry name" value="ActCoA_hydro"/>
</dbReference>
<dbReference type="InterPro" id="IPR038460">
    <property type="entry name" value="AcetylCoA_hyd_C_sf"/>
</dbReference>
<dbReference type="EMBL" id="JADJIB010000002">
    <property type="protein sequence ID" value="MBK7272445.1"/>
    <property type="molecule type" value="Genomic_DNA"/>
</dbReference>
<reference evidence="5 6" key="1">
    <citation type="submission" date="2020-10" db="EMBL/GenBank/DDBJ databases">
        <title>Connecting structure to function with the recovery of over 1000 high-quality activated sludge metagenome-assembled genomes encoding full-length rRNA genes using long-read sequencing.</title>
        <authorList>
            <person name="Singleton C.M."/>
            <person name="Petriglieri F."/>
            <person name="Kristensen J.M."/>
            <person name="Kirkegaard R.H."/>
            <person name="Michaelsen T.Y."/>
            <person name="Andersen M.H."/>
            <person name="Karst S.M."/>
            <person name="Dueholm M.S."/>
            <person name="Nielsen P.H."/>
            <person name="Albertsen M."/>
        </authorList>
    </citation>
    <scope>NUCLEOTIDE SEQUENCE [LARGE SCALE GENOMIC DNA]</scope>
    <source>
        <strain evidence="2">AalE_18-Q3-R2-46_BAT3C.188</strain>
        <strain evidence="3">Ega_18-Q3-R5-49_MAXAC.001</strain>
        <strain evidence="4">Ribe_18-Q3-R11-54_MAXAC.001</strain>
    </source>
</reference>
<evidence type="ECO:0000313" key="2">
    <source>
        <dbReference type="EMBL" id="MBK6300119.1"/>
    </source>
</evidence>
<dbReference type="GO" id="GO:0008775">
    <property type="term" value="F:acetate CoA-transferase activity"/>
    <property type="evidence" value="ECO:0007669"/>
    <property type="project" value="InterPro"/>
</dbReference>
<evidence type="ECO:0000313" key="6">
    <source>
        <dbReference type="Proteomes" id="UP000726105"/>
    </source>
</evidence>
<dbReference type="GO" id="GO:0016787">
    <property type="term" value="F:hydrolase activity"/>
    <property type="evidence" value="ECO:0007669"/>
    <property type="project" value="UniProtKB-KW"/>
</dbReference>
<dbReference type="Gene3D" id="3.40.1080.10">
    <property type="entry name" value="Glutaconate Coenzyme A-transferase"/>
    <property type="match status" value="1"/>
</dbReference>
<evidence type="ECO:0000259" key="1">
    <source>
        <dbReference type="Pfam" id="PF13336"/>
    </source>
</evidence>